<feature type="transmembrane region" description="Helical" evidence="5">
    <location>
        <begin position="272"/>
        <end position="290"/>
    </location>
</feature>
<evidence type="ECO:0000256" key="6">
    <source>
        <dbReference type="SAM" id="SignalP"/>
    </source>
</evidence>
<dbReference type="EMBL" id="CAJZAI010000012">
    <property type="protein sequence ID" value="CAG9180230.1"/>
    <property type="molecule type" value="Genomic_DNA"/>
</dbReference>
<evidence type="ECO:0000256" key="4">
    <source>
        <dbReference type="ARBA" id="ARBA00023136"/>
    </source>
</evidence>
<comment type="caution">
    <text evidence="7">The sequence shown here is derived from an EMBL/GenBank/DDBJ whole genome shotgun (WGS) entry which is preliminary data.</text>
</comment>
<evidence type="ECO:0000313" key="7">
    <source>
        <dbReference type="EMBL" id="CAG9180230.1"/>
    </source>
</evidence>
<comment type="subcellular location">
    <subcellularLocation>
        <location evidence="1">Membrane</location>
        <topology evidence="1">Multi-pass membrane protein</topology>
    </subcellularLocation>
</comment>
<dbReference type="Proteomes" id="UP000727654">
    <property type="component" value="Unassembled WGS sequence"/>
</dbReference>
<proteinExistence type="predicted"/>
<feature type="chain" id="PRO_5046340580" description="Type IV secretion system protein" evidence="6">
    <location>
        <begin position="27"/>
        <end position="329"/>
    </location>
</feature>
<dbReference type="RefSeq" id="WP_224081663.1">
    <property type="nucleotide sequence ID" value="NZ_CAJZAI010000012.1"/>
</dbReference>
<accession>A0ABN7Z2R5</accession>
<keyword evidence="6" id="KW-0732">Signal</keyword>
<feature type="transmembrane region" description="Helical" evidence="5">
    <location>
        <begin position="171"/>
        <end position="198"/>
    </location>
</feature>
<gene>
    <name evidence="7" type="ORF">LMG23992_04177</name>
</gene>
<keyword evidence="2 5" id="KW-0812">Transmembrane</keyword>
<keyword evidence="3 5" id="KW-1133">Transmembrane helix</keyword>
<dbReference type="InterPro" id="IPR007688">
    <property type="entry name" value="Conjugal_tfr_TrbL/VirB6"/>
</dbReference>
<dbReference type="Pfam" id="PF04610">
    <property type="entry name" value="TrbL"/>
    <property type="match status" value="1"/>
</dbReference>
<evidence type="ECO:0000313" key="8">
    <source>
        <dbReference type="Proteomes" id="UP000727654"/>
    </source>
</evidence>
<feature type="signal peptide" evidence="6">
    <location>
        <begin position="1"/>
        <end position="26"/>
    </location>
</feature>
<name>A0ABN7Z2R5_9BURK</name>
<feature type="transmembrane region" description="Helical" evidence="5">
    <location>
        <begin position="75"/>
        <end position="93"/>
    </location>
</feature>
<evidence type="ECO:0000256" key="5">
    <source>
        <dbReference type="SAM" id="Phobius"/>
    </source>
</evidence>
<evidence type="ECO:0008006" key="9">
    <source>
        <dbReference type="Google" id="ProtNLM"/>
    </source>
</evidence>
<protein>
    <recommendedName>
        <fullName evidence="9">Type IV secretion system protein</fullName>
    </recommendedName>
</protein>
<evidence type="ECO:0000256" key="3">
    <source>
        <dbReference type="ARBA" id="ARBA00022989"/>
    </source>
</evidence>
<keyword evidence="4 5" id="KW-0472">Membrane</keyword>
<feature type="transmembrane region" description="Helical" evidence="5">
    <location>
        <begin position="204"/>
        <end position="221"/>
    </location>
</feature>
<reference evidence="7 8" key="1">
    <citation type="submission" date="2021-08" db="EMBL/GenBank/DDBJ databases">
        <authorList>
            <person name="Peeters C."/>
        </authorList>
    </citation>
    <scope>NUCLEOTIDE SEQUENCE [LARGE SCALE GENOMIC DNA]</scope>
    <source>
        <strain evidence="7 8">LMG 23992</strain>
    </source>
</reference>
<evidence type="ECO:0000256" key="1">
    <source>
        <dbReference type="ARBA" id="ARBA00004141"/>
    </source>
</evidence>
<organism evidence="7 8">
    <name type="scientific">Cupriavidus laharis</name>
    <dbReference type="NCBI Taxonomy" id="151654"/>
    <lineage>
        <taxon>Bacteria</taxon>
        <taxon>Pseudomonadati</taxon>
        <taxon>Pseudomonadota</taxon>
        <taxon>Betaproteobacteria</taxon>
        <taxon>Burkholderiales</taxon>
        <taxon>Burkholderiaceae</taxon>
        <taxon>Cupriavidus</taxon>
    </lineage>
</organism>
<evidence type="ECO:0000256" key="2">
    <source>
        <dbReference type="ARBA" id="ARBA00022692"/>
    </source>
</evidence>
<keyword evidence="8" id="KW-1185">Reference proteome</keyword>
<feature type="transmembrane region" description="Helical" evidence="5">
    <location>
        <begin position="233"/>
        <end position="252"/>
    </location>
</feature>
<sequence length="329" mass="34212">MALKHILQALVACLFALWLVSHGAFAQTDTSAAAATNSAEKGLKQAVAQATNITGGLIPSAIGLSHKVSPEADKLAFALAVITLTLASFRFMAAMHPIGAWVGLIETITVVGIFVAIYLAYDSFSQGLYEWFKTLAASLSGSDKLSAATTLAVTAGKLWDSVWRVIKAGELLQGIVSAVLLFFAFIVVALTAFVYAFFMILGEIQVAVGIVLGPLAVALALSDYTRRYFMSWLDFMIGGCMYTVIAAVLANLVGGTMEPDLSRVNEIGTDTVAAAAYALGMAIMLFLVSLEIPKFAGAVFGSGSGATGGSAMSGIARGGWNLGKKMAGG</sequence>
<feature type="transmembrane region" description="Helical" evidence="5">
    <location>
        <begin position="100"/>
        <end position="121"/>
    </location>
</feature>